<dbReference type="InterPro" id="IPR000073">
    <property type="entry name" value="AB_hydrolase_1"/>
</dbReference>
<evidence type="ECO:0000256" key="6">
    <source>
        <dbReference type="ARBA" id="ARBA00022490"/>
    </source>
</evidence>
<dbReference type="OMA" id="ARDPIMD"/>
<dbReference type="GO" id="GO:0030154">
    <property type="term" value="P:cell differentiation"/>
    <property type="evidence" value="ECO:0007669"/>
    <property type="project" value="UniProtKB-KW"/>
</dbReference>
<evidence type="ECO:0000313" key="28">
    <source>
        <dbReference type="Proteomes" id="UP000007110"/>
    </source>
</evidence>
<accession>A0A7M7RC11</accession>
<dbReference type="RefSeq" id="XP_780777.2">
    <property type="nucleotide sequence ID" value="XM_775684.5"/>
</dbReference>
<comment type="catalytic activity">
    <reaction evidence="21">
        <text>eicosanoyl-CoA + 1-(9Z-octadecenoyl)-sn-glycero-3-phosphate = 1-(9Z)-octadecenoyl-2-eicosanoyl-sn-glycero-3-phosphate + CoA</text>
        <dbReference type="Rhea" id="RHEA:37451"/>
        <dbReference type="ChEBI" id="CHEBI:57287"/>
        <dbReference type="ChEBI" id="CHEBI:57380"/>
        <dbReference type="ChEBI" id="CHEBI:74544"/>
        <dbReference type="ChEBI" id="CHEBI:74937"/>
    </reaction>
    <physiologicalReaction direction="left-to-right" evidence="21">
        <dbReference type="Rhea" id="RHEA:37452"/>
    </physiologicalReaction>
</comment>
<evidence type="ECO:0000256" key="3">
    <source>
        <dbReference type="ARBA" id="ARBA00004496"/>
    </source>
</evidence>
<evidence type="ECO:0000256" key="7">
    <source>
        <dbReference type="ARBA" id="ARBA00022516"/>
    </source>
</evidence>
<keyword evidence="8" id="KW-0551">Lipid droplet</keyword>
<evidence type="ECO:0000256" key="18">
    <source>
        <dbReference type="ARBA" id="ARBA00045357"/>
    </source>
</evidence>
<comment type="catalytic activity">
    <reaction evidence="19">
        <text>1-hexadecanoyl-sn-glycero-3-phosphate + (9Z)-octadecenoyl-CoA = 1-hexadecanoyl-2-(9Z-octadecenoyl)-sn-glycero-3-phosphate + CoA</text>
        <dbReference type="Rhea" id="RHEA:33187"/>
        <dbReference type="ChEBI" id="CHEBI:57287"/>
        <dbReference type="ChEBI" id="CHEBI:57387"/>
        <dbReference type="ChEBI" id="CHEBI:57518"/>
        <dbReference type="ChEBI" id="CHEBI:64839"/>
    </reaction>
    <physiologicalReaction direction="left-to-right" evidence="19">
        <dbReference type="Rhea" id="RHEA:33188"/>
    </physiologicalReaction>
</comment>
<evidence type="ECO:0000256" key="2">
    <source>
        <dbReference type="ARBA" id="ARBA00000816"/>
    </source>
</evidence>
<evidence type="ECO:0000313" key="27">
    <source>
        <dbReference type="EnsemblMetazoa" id="XP_780777"/>
    </source>
</evidence>
<evidence type="ECO:0000256" key="19">
    <source>
        <dbReference type="ARBA" id="ARBA00047525"/>
    </source>
</evidence>
<reference evidence="28" key="1">
    <citation type="submission" date="2015-02" db="EMBL/GenBank/DDBJ databases">
        <title>Genome sequencing for Strongylocentrotus purpuratus.</title>
        <authorList>
            <person name="Murali S."/>
            <person name="Liu Y."/>
            <person name="Vee V."/>
            <person name="English A."/>
            <person name="Wang M."/>
            <person name="Skinner E."/>
            <person name="Han Y."/>
            <person name="Muzny D.M."/>
            <person name="Worley K.C."/>
            <person name="Gibbs R.A."/>
        </authorList>
    </citation>
    <scope>NUCLEOTIDE SEQUENCE</scope>
</reference>
<comment type="similarity">
    <text evidence="15">Belongs to the peptidase S33 family. ABHD4/ABHD5 subfamily.</text>
</comment>
<keyword evidence="12" id="KW-0443">Lipid metabolism</keyword>
<evidence type="ECO:0000256" key="23">
    <source>
        <dbReference type="ARBA" id="ARBA00048770"/>
    </source>
</evidence>
<dbReference type="EC" id="2.3.1.51" evidence="5"/>
<dbReference type="FunFam" id="3.40.50.1820:FF:000019">
    <property type="entry name" value="1-acylglycerol-3-phosphate O-acyltransferase ABHD5"/>
    <property type="match status" value="1"/>
</dbReference>
<protein>
    <recommendedName>
        <fullName evidence="16">1-acylglycerol-3-phosphate O-acyltransferase ABHD5</fullName>
        <ecNumber evidence="5">2.3.1.51</ecNumber>
    </recommendedName>
    <alternativeName>
        <fullName evidence="17">Abhydrolase domain-containing protein 5</fullName>
    </alternativeName>
</protein>
<reference evidence="27" key="2">
    <citation type="submission" date="2021-01" db="UniProtKB">
        <authorList>
            <consortium name="EnsemblMetazoa"/>
        </authorList>
    </citation>
    <scope>IDENTIFICATION</scope>
</reference>
<dbReference type="GeneID" id="575271"/>
<keyword evidence="13" id="KW-0012">Acyltransferase</keyword>
<feature type="compositionally biased region" description="Polar residues" evidence="25">
    <location>
        <begin position="1"/>
        <end position="17"/>
    </location>
</feature>
<evidence type="ECO:0000256" key="25">
    <source>
        <dbReference type="SAM" id="MobiDB-lite"/>
    </source>
</evidence>
<dbReference type="GO" id="GO:0003841">
    <property type="term" value="F:1-acylglycerol-3-phosphate O-acyltransferase activity"/>
    <property type="evidence" value="ECO:0007669"/>
    <property type="project" value="UniProtKB-EC"/>
</dbReference>
<dbReference type="GO" id="GO:0006654">
    <property type="term" value="P:phosphatidic acid biosynthetic process"/>
    <property type="evidence" value="ECO:0000318"/>
    <property type="project" value="GO_Central"/>
</dbReference>
<evidence type="ECO:0000256" key="11">
    <source>
        <dbReference type="ARBA" id="ARBA00022832"/>
    </source>
</evidence>
<dbReference type="Proteomes" id="UP000007110">
    <property type="component" value="Unassembled WGS sequence"/>
</dbReference>
<dbReference type="PANTHER" id="PTHR42886:SF29">
    <property type="entry name" value="PUMMELIG, ISOFORM A"/>
    <property type="match status" value="1"/>
</dbReference>
<sequence>MTTTEPVQEPNLSTSSEKNGDMTRGSGNERRICQGRCSTRRNDVDEEGFLYRWMPRWSPTSAKLLEKAEEKILECLTVPYESFFVEIDDGENKIRTIKMNPSNSTKTPYVLVHGFASGVALWVMNLEELSADRPLYAIDVMGFGRSSRPKFPFGPEAAEAEFVRSIEEWRKALGLEQIIPVGHSLGGFLSSAYSLAHPEQVKHLVLLDPWGVVKKDEEKTIEMPYWARIIGTIVLSFNPLSTIRAAGPLGPYLIKKARGETVGRKFSSLFNDDRVTQYIYHCNAQYPAGEQAFKDISMQVGWARNALEDRIGELPADIPISMIYGSRSWMDFTGGNLVKQLRRNSRVDVRIIKGADHHVYADKSGQLNTLINTLCKDST</sequence>
<evidence type="ECO:0000256" key="17">
    <source>
        <dbReference type="ARBA" id="ARBA00042413"/>
    </source>
</evidence>
<keyword evidence="6" id="KW-0963">Cytoplasm</keyword>
<evidence type="ECO:0000256" key="24">
    <source>
        <dbReference type="ARBA" id="ARBA00049561"/>
    </source>
</evidence>
<dbReference type="GO" id="GO:0005811">
    <property type="term" value="C:lipid droplet"/>
    <property type="evidence" value="ECO:0000318"/>
    <property type="project" value="GO_Central"/>
</dbReference>
<name>A0A7M7RC11_STRPU</name>
<comment type="catalytic activity">
    <reaction evidence="24">
        <text>1-(9Z-octadecenoyl)-sn-glycero-3-phosphate + (9Z)-octadecenoyl-CoA = 1,2-di-(9Z-octadecenoyl)-sn-glycero-3-phosphate + CoA</text>
        <dbReference type="Rhea" id="RHEA:37131"/>
        <dbReference type="ChEBI" id="CHEBI:57287"/>
        <dbReference type="ChEBI" id="CHEBI:57387"/>
        <dbReference type="ChEBI" id="CHEBI:74544"/>
        <dbReference type="ChEBI" id="CHEBI:74546"/>
    </reaction>
    <physiologicalReaction direction="left-to-right" evidence="24">
        <dbReference type="Rhea" id="RHEA:37132"/>
    </physiologicalReaction>
</comment>
<evidence type="ECO:0000256" key="1">
    <source>
        <dbReference type="ARBA" id="ARBA00000300"/>
    </source>
</evidence>
<comment type="function">
    <text evidence="18">Coenzyme A-dependent lysophosphatidic acid acyltransferase that catalyzes the transfer of an acyl group on a lysophosphatidic acid. Functions preferentially with 1-oleoyl-lysophosphatidic acid followed by 1-palmitoyl-lysophosphatidic acid, 1-stearoyl-lysophosphatidic acid and 1-arachidonoyl-lysophosphatidic acid as lipid acceptor. Functions preferentially with arachidonoyl-CoA followed by oleoyl-CoA as acyl group donors. Functions in phosphatidic acid biosynthesis. May regulate the cellular storage of triacylglycerol through activation of the phospholipase PNPLA2. Involved in keratinocyte differentiation. Regulates lipid droplet fusion.</text>
</comment>
<comment type="catalytic activity">
    <reaction evidence="20">
        <text>1-octadecanoyl-sn-glycero-3-phosphate + (9Z)-octadecenoyl-CoA = 1-octadecanoyl-2-(9Z-octadecenoyl)-sn-glycero-3-phosphate + CoA</text>
        <dbReference type="Rhea" id="RHEA:37163"/>
        <dbReference type="ChEBI" id="CHEBI:57287"/>
        <dbReference type="ChEBI" id="CHEBI:57387"/>
        <dbReference type="ChEBI" id="CHEBI:74560"/>
        <dbReference type="ChEBI" id="CHEBI:74565"/>
    </reaction>
    <physiologicalReaction direction="left-to-right" evidence="20">
        <dbReference type="Rhea" id="RHEA:37164"/>
    </physiologicalReaction>
</comment>
<evidence type="ECO:0000256" key="12">
    <source>
        <dbReference type="ARBA" id="ARBA00023098"/>
    </source>
</evidence>
<dbReference type="KEGG" id="spu:575271"/>
<comment type="catalytic activity">
    <reaction evidence="23">
        <text>1-(9Z-octadecenoyl)-sn-glycero-3-phosphate + (5Z,8Z,11Z,14Z)-eicosatetraenoyl-CoA = 1-(9Z)-octadecenoyl-2-(5Z,8Z,11Z,14Z)-eicosatetraenoyl-sn-glycero-3-phosphate + CoA</text>
        <dbReference type="Rhea" id="RHEA:37443"/>
        <dbReference type="ChEBI" id="CHEBI:57287"/>
        <dbReference type="ChEBI" id="CHEBI:57368"/>
        <dbReference type="ChEBI" id="CHEBI:74544"/>
        <dbReference type="ChEBI" id="CHEBI:74928"/>
    </reaction>
    <physiologicalReaction direction="left-to-right" evidence="23">
        <dbReference type="Rhea" id="RHEA:37444"/>
    </physiologicalReaction>
</comment>
<dbReference type="GO" id="GO:0006631">
    <property type="term" value="P:fatty acid metabolic process"/>
    <property type="evidence" value="ECO:0007669"/>
    <property type="project" value="UniProtKB-KW"/>
</dbReference>
<keyword evidence="9" id="KW-0808">Transferase</keyword>
<keyword evidence="11" id="KW-0276">Fatty acid metabolism</keyword>
<evidence type="ECO:0000256" key="9">
    <source>
        <dbReference type="ARBA" id="ARBA00022679"/>
    </source>
</evidence>
<dbReference type="SUPFAM" id="SSF53474">
    <property type="entry name" value="alpha/beta-Hydrolases"/>
    <property type="match status" value="1"/>
</dbReference>
<comment type="catalytic activity">
    <reaction evidence="22">
        <text>1-(5Z,8Z,11Z,14Z-eicosatetraenoyl)-sn-glycero-3-phosphate + (9Z)-octadecenoyl-CoA = 1-(5Z,8Z,11Z,14Z)-eicosatetraenoyl-2-(9Z)-octadecenoyl-sn-glycero-3-phosphate + CoA</text>
        <dbReference type="Rhea" id="RHEA:37455"/>
        <dbReference type="ChEBI" id="CHEBI:57287"/>
        <dbReference type="ChEBI" id="CHEBI:57387"/>
        <dbReference type="ChEBI" id="CHEBI:74938"/>
        <dbReference type="ChEBI" id="CHEBI:74941"/>
    </reaction>
    <physiologicalReaction direction="left-to-right" evidence="22">
        <dbReference type="Rhea" id="RHEA:37456"/>
    </physiologicalReaction>
</comment>
<evidence type="ECO:0000256" key="15">
    <source>
        <dbReference type="ARBA" id="ARBA00038097"/>
    </source>
</evidence>
<keyword evidence="7" id="KW-0444">Lipid biosynthesis</keyword>
<evidence type="ECO:0000256" key="22">
    <source>
        <dbReference type="ARBA" id="ARBA00048632"/>
    </source>
</evidence>
<evidence type="ECO:0000259" key="26">
    <source>
        <dbReference type="Pfam" id="PF00561"/>
    </source>
</evidence>
<comment type="subcellular location">
    <subcellularLocation>
        <location evidence="3">Cytoplasm</location>
    </subcellularLocation>
    <subcellularLocation>
        <location evidence="4">Lipid droplet</location>
    </subcellularLocation>
</comment>
<evidence type="ECO:0000256" key="8">
    <source>
        <dbReference type="ARBA" id="ARBA00022677"/>
    </source>
</evidence>
<dbReference type="InterPro" id="IPR029058">
    <property type="entry name" value="AB_hydrolase_fold"/>
</dbReference>
<comment type="catalytic activity">
    <reaction evidence="1">
        <text>a 1-acyl-sn-glycero-3-phosphate + an acyl-CoA = a 1,2-diacyl-sn-glycero-3-phosphate + CoA</text>
        <dbReference type="Rhea" id="RHEA:19709"/>
        <dbReference type="ChEBI" id="CHEBI:57287"/>
        <dbReference type="ChEBI" id="CHEBI:57970"/>
        <dbReference type="ChEBI" id="CHEBI:58342"/>
        <dbReference type="ChEBI" id="CHEBI:58608"/>
        <dbReference type="EC" id="2.3.1.51"/>
    </reaction>
    <physiologicalReaction direction="left-to-right" evidence="1">
        <dbReference type="Rhea" id="RHEA:19710"/>
    </physiologicalReaction>
</comment>
<dbReference type="GO" id="GO:0052689">
    <property type="term" value="F:carboxylic ester hydrolase activity"/>
    <property type="evidence" value="ECO:0000318"/>
    <property type="project" value="GO_Central"/>
</dbReference>
<proteinExistence type="inferred from homology"/>
<dbReference type="GO" id="GO:0005737">
    <property type="term" value="C:cytoplasm"/>
    <property type="evidence" value="ECO:0007669"/>
    <property type="project" value="UniProtKB-SubCell"/>
</dbReference>
<comment type="catalytic activity">
    <reaction evidence="2">
        <text>1-(9Z-octadecenoyl)-sn-glycero-3-phosphate + hexadecanoyl-CoA = 1-(9Z)-octadecenoyl-2-hexadecanoyl-sn-glycero-3-phosphate + CoA</text>
        <dbReference type="Rhea" id="RHEA:37143"/>
        <dbReference type="ChEBI" id="CHEBI:57287"/>
        <dbReference type="ChEBI" id="CHEBI:57379"/>
        <dbReference type="ChEBI" id="CHEBI:74544"/>
        <dbReference type="ChEBI" id="CHEBI:74551"/>
    </reaction>
    <physiologicalReaction direction="left-to-right" evidence="2">
        <dbReference type="Rhea" id="RHEA:37144"/>
    </physiologicalReaction>
</comment>
<evidence type="ECO:0000256" key="5">
    <source>
        <dbReference type="ARBA" id="ARBA00013211"/>
    </source>
</evidence>
<dbReference type="Pfam" id="PF00561">
    <property type="entry name" value="Abhydrolase_1"/>
    <property type="match status" value="1"/>
</dbReference>
<dbReference type="PRINTS" id="PR00111">
    <property type="entry name" value="ABHYDROLASE"/>
</dbReference>
<evidence type="ECO:0000256" key="14">
    <source>
        <dbReference type="ARBA" id="ARBA00036296"/>
    </source>
</evidence>
<keyword evidence="28" id="KW-1185">Reference proteome</keyword>
<dbReference type="GO" id="GO:0042171">
    <property type="term" value="F:lysophosphatidic acid acyltransferase activity"/>
    <property type="evidence" value="ECO:0000318"/>
    <property type="project" value="GO_Central"/>
</dbReference>
<evidence type="ECO:0000256" key="4">
    <source>
        <dbReference type="ARBA" id="ARBA00004502"/>
    </source>
</evidence>
<feature type="domain" description="AB hydrolase-1" evidence="26">
    <location>
        <begin position="110"/>
        <end position="362"/>
    </location>
</feature>
<dbReference type="EnsemblMetazoa" id="XM_775684">
    <property type="protein sequence ID" value="XP_780777"/>
    <property type="gene ID" value="LOC575271"/>
</dbReference>
<evidence type="ECO:0000256" key="20">
    <source>
        <dbReference type="ARBA" id="ARBA00047543"/>
    </source>
</evidence>
<comment type="catalytic activity">
    <reaction evidence="14">
        <text>1-(9Z-octadecenoyl)-sn-glycero-3-phosphate + octadecanoyl-CoA = 1-(9Z-octadecenoyl)-2-octadecanoyl-sn-glycero-3-phosphate + CoA</text>
        <dbReference type="Rhea" id="RHEA:37147"/>
        <dbReference type="ChEBI" id="CHEBI:57287"/>
        <dbReference type="ChEBI" id="CHEBI:57394"/>
        <dbReference type="ChEBI" id="CHEBI:74544"/>
        <dbReference type="ChEBI" id="CHEBI:74552"/>
    </reaction>
    <physiologicalReaction direction="left-to-right" evidence="14">
        <dbReference type="Rhea" id="RHEA:37148"/>
    </physiologicalReaction>
</comment>
<evidence type="ECO:0000256" key="16">
    <source>
        <dbReference type="ARBA" id="ARBA00040731"/>
    </source>
</evidence>
<evidence type="ECO:0000256" key="10">
    <source>
        <dbReference type="ARBA" id="ARBA00022782"/>
    </source>
</evidence>
<organism evidence="27 28">
    <name type="scientific">Strongylocentrotus purpuratus</name>
    <name type="common">Purple sea urchin</name>
    <dbReference type="NCBI Taxonomy" id="7668"/>
    <lineage>
        <taxon>Eukaryota</taxon>
        <taxon>Metazoa</taxon>
        <taxon>Echinodermata</taxon>
        <taxon>Eleutherozoa</taxon>
        <taxon>Echinozoa</taxon>
        <taxon>Echinoidea</taxon>
        <taxon>Euechinoidea</taxon>
        <taxon>Echinacea</taxon>
        <taxon>Camarodonta</taxon>
        <taxon>Echinidea</taxon>
        <taxon>Strongylocentrotidae</taxon>
        <taxon>Strongylocentrotus</taxon>
    </lineage>
</organism>
<dbReference type="PANTHER" id="PTHR42886">
    <property type="entry name" value="RE40534P-RELATED"/>
    <property type="match status" value="1"/>
</dbReference>
<keyword evidence="10" id="KW-0221">Differentiation</keyword>
<dbReference type="InParanoid" id="A0A7M7RC11"/>
<dbReference type="OrthoDB" id="7457040at2759"/>
<dbReference type="AlphaFoldDB" id="A0A7M7RC11"/>
<evidence type="ECO:0000256" key="21">
    <source>
        <dbReference type="ARBA" id="ARBA00047849"/>
    </source>
</evidence>
<evidence type="ECO:0000256" key="13">
    <source>
        <dbReference type="ARBA" id="ARBA00023315"/>
    </source>
</evidence>
<feature type="region of interest" description="Disordered" evidence="25">
    <location>
        <begin position="1"/>
        <end position="31"/>
    </location>
</feature>
<dbReference type="GO" id="GO:0055088">
    <property type="term" value="P:lipid homeostasis"/>
    <property type="evidence" value="ECO:0000318"/>
    <property type="project" value="GO_Central"/>
</dbReference>
<dbReference type="Gene3D" id="3.40.50.1820">
    <property type="entry name" value="alpha/beta hydrolase"/>
    <property type="match status" value="1"/>
</dbReference>